<gene>
    <name evidence="1" type="ORF">N42_2686</name>
</gene>
<protein>
    <recommendedName>
        <fullName evidence="3">DUF3173 domain-containing protein</fullName>
    </recommendedName>
</protein>
<dbReference type="InterPro" id="IPR021512">
    <property type="entry name" value="DUF3173"/>
</dbReference>
<dbReference type="RefSeq" id="WP_058213383.1">
    <property type="nucleotide sequence ID" value="NZ_LKLW01000166.1"/>
</dbReference>
<evidence type="ECO:0008006" key="3">
    <source>
        <dbReference type="Google" id="ProtNLM"/>
    </source>
</evidence>
<name>A0A0V8EDG8_LACLL</name>
<comment type="caution">
    <text evidence="1">The sequence shown here is derived from an EMBL/GenBank/DDBJ whole genome shotgun (WGS) entry which is preliminary data.</text>
</comment>
<proteinExistence type="predicted"/>
<sequence>MIILVDKNDLMQLTGYSKTQSQNLIRRAKEKLVLEGLDWYKNKAIGRVPILAVEEILGYPIRNDTIEDVEKVG</sequence>
<reference evidence="2" key="1">
    <citation type="submission" date="2015-10" db="EMBL/GenBank/DDBJ databases">
        <title>Draft Genome Sequences of 11 Lactococcus lactis subspecies cremoris strains.</title>
        <authorList>
            <person name="Wels M."/>
            <person name="Backus L."/>
            <person name="Boekhorst J."/>
            <person name="Dijkstra A."/>
            <person name="Beerthuizen M."/>
            <person name="Kelly W."/>
            <person name="Siezen R."/>
            <person name="Bachmann H."/>
            <person name="Van Hijum S."/>
        </authorList>
    </citation>
    <scope>NUCLEOTIDE SEQUENCE [LARGE SCALE GENOMIC DNA]</scope>
    <source>
        <strain evidence="2">N42</strain>
    </source>
</reference>
<organism evidence="1 2">
    <name type="scientific">Lactococcus lactis subsp. lactis</name>
    <name type="common">Streptococcus lactis</name>
    <dbReference type="NCBI Taxonomy" id="1360"/>
    <lineage>
        <taxon>Bacteria</taxon>
        <taxon>Bacillati</taxon>
        <taxon>Bacillota</taxon>
        <taxon>Bacilli</taxon>
        <taxon>Lactobacillales</taxon>
        <taxon>Streptococcaceae</taxon>
        <taxon>Lactococcus</taxon>
    </lineage>
</organism>
<dbReference type="Proteomes" id="UP000052991">
    <property type="component" value="Unassembled WGS sequence"/>
</dbReference>
<dbReference type="Pfam" id="PF11372">
    <property type="entry name" value="DUF3173"/>
    <property type="match status" value="1"/>
</dbReference>
<dbReference type="EMBL" id="LKLW01000166">
    <property type="protein sequence ID" value="KSU23869.1"/>
    <property type="molecule type" value="Genomic_DNA"/>
</dbReference>
<accession>A0A0V8EDG8</accession>
<evidence type="ECO:0000313" key="1">
    <source>
        <dbReference type="EMBL" id="KSU23869.1"/>
    </source>
</evidence>
<dbReference type="AlphaFoldDB" id="A0A0V8EDG8"/>
<evidence type="ECO:0000313" key="2">
    <source>
        <dbReference type="Proteomes" id="UP000052991"/>
    </source>
</evidence>
<dbReference type="PATRIC" id="fig|1360.116.peg.876"/>